<reference evidence="1" key="1">
    <citation type="submission" date="2020-11" db="EMBL/GenBank/DDBJ databases">
        <authorList>
            <consortium name="DOE Joint Genome Institute"/>
            <person name="Ahrendt S."/>
            <person name="Riley R."/>
            <person name="Andreopoulos W."/>
            <person name="Labutti K."/>
            <person name="Pangilinan J."/>
            <person name="Ruiz-Duenas F.J."/>
            <person name="Barrasa J.M."/>
            <person name="Sanchez-Garcia M."/>
            <person name="Camarero S."/>
            <person name="Miyauchi S."/>
            <person name="Serrano A."/>
            <person name="Linde D."/>
            <person name="Babiker R."/>
            <person name="Drula E."/>
            <person name="Ayuso-Fernandez I."/>
            <person name="Pacheco R."/>
            <person name="Padilla G."/>
            <person name="Ferreira P."/>
            <person name="Barriuso J."/>
            <person name="Kellner H."/>
            <person name="Castanera R."/>
            <person name="Alfaro M."/>
            <person name="Ramirez L."/>
            <person name="Pisabarro A.G."/>
            <person name="Kuo A."/>
            <person name="Tritt A."/>
            <person name="Lipzen A."/>
            <person name="He G."/>
            <person name="Yan M."/>
            <person name="Ng V."/>
            <person name="Cullen D."/>
            <person name="Martin F."/>
            <person name="Rosso M.-N."/>
            <person name="Henrissat B."/>
            <person name="Hibbett D."/>
            <person name="Martinez A.T."/>
            <person name="Grigoriev I.V."/>
        </authorList>
    </citation>
    <scope>NUCLEOTIDE SEQUENCE</scope>
    <source>
        <strain evidence="1">CIRM-BRFM 674</strain>
    </source>
</reference>
<evidence type="ECO:0000313" key="2">
    <source>
        <dbReference type="Proteomes" id="UP000807469"/>
    </source>
</evidence>
<dbReference type="SUPFAM" id="SSF50370">
    <property type="entry name" value="Ricin B-like lectins"/>
    <property type="match status" value="1"/>
</dbReference>
<protein>
    <submittedName>
        <fullName evidence="1">Uncharacterized protein</fullName>
    </submittedName>
</protein>
<dbReference type="AlphaFoldDB" id="A0A9P5ZAV3"/>
<keyword evidence="2" id="KW-1185">Reference proteome</keyword>
<proteinExistence type="predicted"/>
<evidence type="ECO:0000313" key="1">
    <source>
        <dbReference type="EMBL" id="KAF9484653.1"/>
    </source>
</evidence>
<comment type="caution">
    <text evidence="1">The sequence shown here is derived from an EMBL/GenBank/DDBJ whole genome shotgun (WGS) entry which is preliminary data.</text>
</comment>
<gene>
    <name evidence="1" type="ORF">BDN70DRAFT_989364</name>
</gene>
<dbReference type="OrthoDB" id="3213708at2759"/>
<sequence>MYSISSHSSHKLDMLASTSSIRPLEDGPYYIFSRNQTDGKASFLNSSVDNGGIGSETPEFSNFRPVRMDSKNATIWHLEYQPDKGSYLIYKHGTDDVLDASQTANSNALCYKIHGAAWQCWAIRLQIDTSLPVNETSRVAGYTFTPLSQPQSVLTMESNCGGSEVLAQIRPAPLDGGRISKKQLWVLTKYSEPGLPAIVVHEDVQPWELKSEIEPAYCREVQLLTTQAKEQIAELIEEQRECVIKI</sequence>
<accession>A0A9P5ZAV3</accession>
<dbReference type="Gene3D" id="2.80.10.50">
    <property type="match status" value="1"/>
</dbReference>
<dbReference type="InterPro" id="IPR035992">
    <property type="entry name" value="Ricin_B-like_lectins"/>
</dbReference>
<dbReference type="Proteomes" id="UP000807469">
    <property type="component" value="Unassembled WGS sequence"/>
</dbReference>
<organism evidence="1 2">
    <name type="scientific">Pholiota conissans</name>
    <dbReference type="NCBI Taxonomy" id="109636"/>
    <lineage>
        <taxon>Eukaryota</taxon>
        <taxon>Fungi</taxon>
        <taxon>Dikarya</taxon>
        <taxon>Basidiomycota</taxon>
        <taxon>Agaricomycotina</taxon>
        <taxon>Agaricomycetes</taxon>
        <taxon>Agaricomycetidae</taxon>
        <taxon>Agaricales</taxon>
        <taxon>Agaricineae</taxon>
        <taxon>Strophariaceae</taxon>
        <taxon>Pholiota</taxon>
    </lineage>
</organism>
<dbReference type="EMBL" id="MU155141">
    <property type="protein sequence ID" value="KAF9484653.1"/>
    <property type="molecule type" value="Genomic_DNA"/>
</dbReference>
<name>A0A9P5ZAV3_9AGAR</name>